<name>A0AC35GVA2_9BILA</name>
<dbReference type="WBParaSite" id="PS1159_v2.g9183.t1">
    <property type="protein sequence ID" value="PS1159_v2.g9183.t1"/>
    <property type="gene ID" value="PS1159_v2.g9183"/>
</dbReference>
<evidence type="ECO:0000313" key="2">
    <source>
        <dbReference type="WBParaSite" id="PS1159_v2.g9183.t1"/>
    </source>
</evidence>
<reference evidence="2" key="1">
    <citation type="submission" date="2022-11" db="UniProtKB">
        <authorList>
            <consortium name="WormBaseParasite"/>
        </authorList>
    </citation>
    <scope>IDENTIFICATION</scope>
</reference>
<protein>
    <submittedName>
        <fullName evidence="2">UPAR/Ly6 domain-containing protein</fullName>
    </submittedName>
</protein>
<sequence length="132" mass="14860">MKNFHIIALIFCLNIVNGLRCIFSIDNKTINANYPCSLIYDKYCYDLTYTYVFANGTIEYTSAKGCGNDLVHLSSFGVECSSNGKKDINKKGMKGKLECCDSDLCNKSSNYSVFGIWPFLIFVCLFFSSKNL</sequence>
<proteinExistence type="predicted"/>
<accession>A0AC35GVA2</accession>
<evidence type="ECO:0000313" key="1">
    <source>
        <dbReference type="Proteomes" id="UP000887580"/>
    </source>
</evidence>
<organism evidence="1 2">
    <name type="scientific">Panagrolaimus sp. PS1159</name>
    <dbReference type="NCBI Taxonomy" id="55785"/>
    <lineage>
        <taxon>Eukaryota</taxon>
        <taxon>Metazoa</taxon>
        <taxon>Ecdysozoa</taxon>
        <taxon>Nematoda</taxon>
        <taxon>Chromadorea</taxon>
        <taxon>Rhabditida</taxon>
        <taxon>Tylenchina</taxon>
        <taxon>Panagrolaimomorpha</taxon>
        <taxon>Panagrolaimoidea</taxon>
        <taxon>Panagrolaimidae</taxon>
        <taxon>Panagrolaimus</taxon>
    </lineage>
</organism>
<dbReference type="Proteomes" id="UP000887580">
    <property type="component" value="Unplaced"/>
</dbReference>